<accession>A2BXZ7</accession>
<evidence type="ECO:0000256" key="13">
    <source>
        <dbReference type="ARBA" id="ARBA00023268"/>
    </source>
</evidence>
<evidence type="ECO:0000256" key="9">
    <source>
        <dbReference type="ARBA" id="ARBA00022958"/>
    </source>
</evidence>
<keyword evidence="5 18" id="KW-0479">Metal-binding</keyword>
<evidence type="ECO:0000256" key="15">
    <source>
        <dbReference type="ARBA" id="ARBA00048238"/>
    </source>
</evidence>
<comment type="catalytic activity">
    <reaction evidence="2 18 19">
        <text>(6R)-NADPHX = (6S)-NADPHX</text>
        <dbReference type="Rhea" id="RHEA:32227"/>
        <dbReference type="ChEBI" id="CHEBI:64076"/>
        <dbReference type="ChEBI" id="CHEBI:64077"/>
        <dbReference type="EC" id="5.1.99.6"/>
    </reaction>
</comment>
<dbReference type="Pfam" id="PF03853">
    <property type="entry name" value="YjeF_N"/>
    <property type="match status" value="1"/>
</dbReference>
<evidence type="ECO:0000259" key="20">
    <source>
        <dbReference type="PROSITE" id="PS51383"/>
    </source>
</evidence>
<feature type="domain" description="YjeF N-terminal" evidence="21">
    <location>
        <begin position="21"/>
        <end position="222"/>
    </location>
</feature>
<sequence>MKEIGWPTIDSKHLVVYSKQMLDLENRMFSKGMPQEALMEKAGIQISRWLLKRKFLLNKGVIVLIGPGHNGGDGAVIAKELFLKGYLVKLWCPFPLKKTLTINYVNYLTTIGVEKLLEPPNPDEKHLWIDAIFGNNQKRKVDEELIELLNKKFNKKSGKVVSVDVPTGLCPNSGKPFSQNAVKANYSLVIGLNKIGLLQDTALAYVGELHHIDIGITKDQLSKLKSQITKITLEDLKTINLPLLPKNSSKYKRGRSLLIAGSEKYPGAARLAIKGAISSGAGFVSAILPELVAKSIWQVEPEVVIKGRLKSDLDGNSILFDALKNIDLSCYDSIVIGPGIGLNYGDWEKSTEYLLGFKGLLILDADALNRISKSNLGSKFFLERKSQTWITPHNKEFLRLFPEMDSTNRVELAIKAAKEFNISILLKGANSVIANYERAWQLCETDAETARAGLGDLLSGFIGGCSSIDLSHPSNLIKTESLAKYVFLHSIAASKCKKGSTSSVIGDELSKLMRKTKARQMS</sequence>
<dbReference type="HAMAP" id="MF_01966">
    <property type="entry name" value="NADHX_epimerase"/>
    <property type="match status" value="1"/>
</dbReference>
<name>A2BXZ7_PROM5</name>
<dbReference type="PIRSF" id="PIRSF017184">
    <property type="entry name" value="Nnr"/>
    <property type="match status" value="1"/>
</dbReference>
<feature type="binding site" evidence="18">
    <location>
        <begin position="69"/>
        <end position="73"/>
    </location>
    <ligand>
        <name>(6S)-NADPHX</name>
        <dbReference type="ChEBI" id="CHEBI:64076"/>
    </ligand>
</feature>
<evidence type="ECO:0000256" key="8">
    <source>
        <dbReference type="ARBA" id="ARBA00022857"/>
    </source>
</evidence>
<reference evidence="22 23" key="1">
    <citation type="journal article" date="2007" name="PLoS Genet.">
        <title>Patterns and implications of gene gain and loss in the evolution of Prochlorococcus.</title>
        <authorList>
            <person name="Kettler G.C."/>
            <person name="Martiny A.C."/>
            <person name="Huang K."/>
            <person name="Zucker J."/>
            <person name="Coleman M.L."/>
            <person name="Rodrigue S."/>
            <person name="Chen F."/>
            <person name="Lapidus A."/>
            <person name="Ferriera S."/>
            <person name="Johnson J."/>
            <person name="Steglich C."/>
            <person name="Church G.M."/>
            <person name="Richardson P."/>
            <person name="Chisholm S.W."/>
        </authorList>
    </citation>
    <scope>NUCLEOTIDE SEQUENCE [LARGE SCALE GENOMIC DNA]</scope>
    <source>
        <strain evidence="22 23">MIT 9515</strain>
    </source>
</reference>
<feature type="binding site" evidence="17">
    <location>
        <position position="339"/>
    </location>
    <ligand>
        <name>(6S)-NADPHX</name>
        <dbReference type="ChEBI" id="CHEBI:64076"/>
    </ligand>
</feature>
<comment type="function">
    <text evidence="14 19">Bifunctional enzyme that catalyzes the epimerization of the S- and R-forms of NAD(P)HX and the dehydration of the S-form of NAD(P)HX at the expense of ADP, which is converted to AMP. This allows the repair of both epimers of NAD(P)HX, a damaged form of NAD(P)H that is a result of enzymatic or heat-dependent hydration.</text>
</comment>
<organism evidence="22 23">
    <name type="scientific">Prochlorococcus marinus (strain MIT 9515)</name>
    <dbReference type="NCBI Taxonomy" id="167542"/>
    <lineage>
        <taxon>Bacteria</taxon>
        <taxon>Bacillati</taxon>
        <taxon>Cyanobacteriota</taxon>
        <taxon>Cyanophyceae</taxon>
        <taxon>Synechococcales</taxon>
        <taxon>Prochlorococcaceae</taxon>
        <taxon>Prochlorococcus</taxon>
    </lineage>
</organism>
<feature type="binding site" evidence="17">
    <location>
        <position position="455"/>
    </location>
    <ligand>
        <name>AMP</name>
        <dbReference type="ChEBI" id="CHEBI:456215"/>
    </ligand>
</feature>
<keyword evidence="11 18" id="KW-0413">Isomerase</keyword>
<feature type="binding site" evidence="18">
    <location>
        <begin position="134"/>
        <end position="140"/>
    </location>
    <ligand>
        <name>(6S)-NADPHX</name>
        <dbReference type="ChEBI" id="CHEBI:64076"/>
    </ligand>
</feature>
<gene>
    <name evidence="17" type="primary">nnrD</name>
    <name evidence="18" type="synonym">nnrE</name>
    <name evidence="22" type="ordered locus">P9515_14511</name>
</gene>
<comment type="catalytic activity">
    <reaction evidence="1 18 19">
        <text>(6R)-NADHX = (6S)-NADHX</text>
        <dbReference type="Rhea" id="RHEA:32215"/>
        <dbReference type="ChEBI" id="CHEBI:64074"/>
        <dbReference type="ChEBI" id="CHEBI:64075"/>
        <dbReference type="EC" id="5.1.99.6"/>
    </reaction>
</comment>
<feature type="binding site" evidence="18">
    <location>
        <position position="130"/>
    </location>
    <ligand>
        <name>K(+)</name>
        <dbReference type="ChEBI" id="CHEBI:29103"/>
    </ligand>
</feature>
<keyword evidence="10 17" id="KW-0520">NAD</keyword>
<dbReference type="GO" id="GO:0046872">
    <property type="term" value="F:metal ion binding"/>
    <property type="evidence" value="ECO:0007669"/>
    <property type="project" value="UniProtKB-UniRule"/>
</dbReference>
<dbReference type="HOGENOM" id="CLU_024853_4_1_3"/>
<evidence type="ECO:0000313" key="22">
    <source>
        <dbReference type="EMBL" id="ABM72658.1"/>
    </source>
</evidence>
<comment type="subunit">
    <text evidence="17">Homotetramer.</text>
</comment>
<dbReference type="Proteomes" id="UP000001589">
    <property type="component" value="Chromosome"/>
</dbReference>
<comment type="similarity">
    <text evidence="17">Belongs to the NnrD/CARKD family.</text>
</comment>
<dbReference type="Pfam" id="PF01256">
    <property type="entry name" value="Carb_kinase"/>
    <property type="match status" value="1"/>
</dbReference>
<comment type="function">
    <text evidence="17">Catalyzes the dehydration of the S-form of NAD(P)HX at the expense of ADP, which is converted to AMP. Together with NAD(P)HX epimerase, which catalyzes the epimerization of the S- and R-forms, the enzyme allows the repair of both epimers of NAD(P)HX, a damaged form of NAD(P)H that is a result of enzymatic or heat-dependent hydration.</text>
</comment>
<evidence type="ECO:0000256" key="3">
    <source>
        <dbReference type="ARBA" id="ARBA00006001"/>
    </source>
</evidence>
<keyword evidence="7 17" id="KW-0067">ATP-binding</keyword>
<evidence type="ECO:0000259" key="21">
    <source>
        <dbReference type="PROSITE" id="PS51385"/>
    </source>
</evidence>
<evidence type="ECO:0000313" key="23">
    <source>
        <dbReference type="Proteomes" id="UP000001589"/>
    </source>
</evidence>
<dbReference type="AlphaFoldDB" id="A2BXZ7"/>
<dbReference type="GeneID" id="60201678"/>
<keyword evidence="8 17" id="KW-0521">NADP</keyword>
<comment type="cofactor">
    <cofactor evidence="18 19">
        <name>K(+)</name>
        <dbReference type="ChEBI" id="CHEBI:29103"/>
    </cofactor>
    <text evidence="18 19">Binds 1 potassium ion per subunit.</text>
</comment>
<dbReference type="GO" id="GO:0046496">
    <property type="term" value="P:nicotinamide nucleotide metabolic process"/>
    <property type="evidence" value="ECO:0007669"/>
    <property type="project" value="UniProtKB-UniRule"/>
</dbReference>
<dbReference type="EMBL" id="CP000552">
    <property type="protein sequence ID" value="ABM72658.1"/>
    <property type="molecule type" value="Genomic_DNA"/>
</dbReference>
<dbReference type="InterPro" id="IPR030677">
    <property type="entry name" value="Nnr"/>
</dbReference>
<dbReference type="OrthoDB" id="9806925at2"/>
<feature type="binding site" evidence="17">
    <location>
        <begin position="427"/>
        <end position="431"/>
    </location>
    <ligand>
        <name>AMP</name>
        <dbReference type="ChEBI" id="CHEBI:456215"/>
    </ligand>
</feature>
<keyword evidence="6 17" id="KW-0547">Nucleotide-binding</keyword>
<evidence type="ECO:0000256" key="11">
    <source>
        <dbReference type="ARBA" id="ARBA00023235"/>
    </source>
</evidence>
<dbReference type="GO" id="GO:0052856">
    <property type="term" value="F:NAD(P)HX epimerase activity"/>
    <property type="evidence" value="ECO:0007669"/>
    <property type="project" value="UniProtKB-UniRule"/>
</dbReference>
<evidence type="ECO:0000256" key="2">
    <source>
        <dbReference type="ARBA" id="ARBA00000909"/>
    </source>
</evidence>
<dbReference type="CDD" id="cd01171">
    <property type="entry name" value="YXKO-related"/>
    <property type="match status" value="1"/>
</dbReference>
<evidence type="ECO:0000256" key="18">
    <source>
        <dbReference type="HAMAP-Rule" id="MF_01966"/>
    </source>
</evidence>
<evidence type="ECO:0000256" key="16">
    <source>
        <dbReference type="ARBA" id="ARBA00049209"/>
    </source>
</evidence>
<comment type="function">
    <text evidence="18">Catalyzes the epimerization of the S- and R-forms of NAD(P)HX, a damaged form of NAD(P)H that is a result of enzymatic or heat-dependent hydration. This is a prerequisite for the S-specific NAD(P)H-hydrate dehydratase to allow the repair of both epimers of NAD(P)HX.</text>
</comment>
<feature type="binding site" evidence="17">
    <location>
        <position position="268"/>
    </location>
    <ligand>
        <name>(6S)-NADPHX</name>
        <dbReference type="ChEBI" id="CHEBI:64076"/>
    </ligand>
</feature>
<comment type="similarity">
    <text evidence="4 19">In the C-terminal section; belongs to the NnrD/CARKD family.</text>
</comment>
<dbReference type="NCBIfam" id="TIGR00197">
    <property type="entry name" value="yjeF_nterm"/>
    <property type="match status" value="1"/>
</dbReference>
<comment type="caution">
    <text evidence="18">Lacks conserved residue(s) required for the propagation of feature annotation.</text>
</comment>
<evidence type="ECO:0000256" key="4">
    <source>
        <dbReference type="ARBA" id="ARBA00009524"/>
    </source>
</evidence>
<dbReference type="GO" id="GO:0052855">
    <property type="term" value="F:ADP-dependent NAD(P)H-hydrate dehydratase activity"/>
    <property type="evidence" value="ECO:0007669"/>
    <property type="project" value="UniProtKB-UniRule"/>
</dbReference>
<dbReference type="EC" id="5.1.99.6" evidence="19"/>
<dbReference type="KEGG" id="pmc:P9515_14511"/>
<keyword evidence="9 18" id="KW-0630">Potassium</keyword>
<comment type="cofactor">
    <cofactor evidence="17">
        <name>Mg(2+)</name>
        <dbReference type="ChEBI" id="CHEBI:18420"/>
    </cofactor>
</comment>
<evidence type="ECO:0000256" key="6">
    <source>
        <dbReference type="ARBA" id="ARBA00022741"/>
    </source>
</evidence>
<evidence type="ECO:0000256" key="7">
    <source>
        <dbReference type="ARBA" id="ARBA00022840"/>
    </source>
</evidence>
<dbReference type="InterPro" id="IPR000631">
    <property type="entry name" value="CARKD"/>
</dbReference>
<dbReference type="eggNOG" id="COG0063">
    <property type="taxonomic scope" value="Bacteria"/>
</dbReference>
<evidence type="ECO:0000256" key="14">
    <source>
        <dbReference type="ARBA" id="ARBA00025153"/>
    </source>
</evidence>
<keyword evidence="12 17" id="KW-0456">Lyase</keyword>
<evidence type="ECO:0000256" key="17">
    <source>
        <dbReference type="HAMAP-Rule" id="MF_01965"/>
    </source>
</evidence>
<feature type="binding site" evidence="17">
    <location>
        <position position="393"/>
    </location>
    <ligand>
        <name>(6S)-NADPHX</name>
        <dbReference type="ChEBI" id="CHEBI:64076"/>
    </ligand>
</feature>
<dbReference type="RefSeq" id="WP_011820755.1">
    <property type="nucleotide sequence ID" value="NC_008817.1"/>
</dbReference>
<dbReference type="eggNOG" id="COG0062">
    <property type="taxonomic scope" value="Bacteria"/>
</dbReference>
<keyword evidence="22" id="KW-0418">Kinase</keyword>
<dbReference type="PROSITE" id="PS51385">
    <property type="entry name" value="YJEF_N"/>
    <property type="match status" value="1"/>
</dbReference>
<dbReference type="GO" id="GO:0016301">
    <property type="term" value="F:kinase activity"/>
    <property type="evidence" value="ECO:0007669"/>
    <property type="project" value="UniProtKB-KW"/>
</dbReference>
<feature type="binding site" evidence="17">
    <location>
        <position position="456"/>
    </location>
    <ligand>
        <name>(6S)-NADPHX</name>
        <dbReference type="ChEBI" id="CHEBI:64076"/>
    </ligand>
</feature>
<dbReference type="PROSITE" id="PS51383">
    <property type="entry name" value="YJEF_C_3"/>
    <property type="match status" value="1"/>
</dbReference>
<evidence type="ECO:0000256" key="10">
    <source>
        <dbReference type="ARBA" id="ARBA00023027"/>
    </source>
</evidence>
<dbReference type="EC" id="4.2.1.136" evidence="19"/>
<dbReference type="InterPro" id="IPR036652">
    <property type="entry name" value="YjeF_N_dom_sf"/>
</dbReference>
<feature type="binding site" evidence="18">
    <location>
        <position position="167"/>
    </location>
    <ligand>
        <name>K(+)</name>
        <dbReference type="ChEBI" id="CHEBI:29103"/>
    </ligand>
</feature>
<evidence type="ECO:0000256" key="19">
    <source>
        <dbReference type="PIRNR" id="PIRNR017184"/>
    </source>
</evidence>
<protein>
    <recommendedName>
        <fullName evidence="19">Bifunctional NAD(P)H-hydrate repair enzyme</fullName>
    </recommendedName>
    <alternativeName>
        <fullName evidence="19">Nicotinamide nucleotide repair protein</fullName>
    </alternativeName>
    <domain>
        <recommendedName>
            <fullName evidence="19">ADP-dependent (S)-NAD(P)H-hydrate dehydratase</fullName>
            <ecNumber evidence="19">4.2.1.136</ecNumber>
        </recommendedName>
        <alternativeName>
            <fullName evidence="19">ADP-dependent NAD(P)HX dehydratase</fullName>
        </alternativeName>
    </domain>
    <domain>
        <recommendedName>
            <fullName evidence="19">NAD(P)H-hydrate epimerase</fullName>
            <ecNumber evidence="19">5.1.99.6</ecNumber>
        </recommendedName>
    </domain>
</protein>
<dbReference type="STRING" id="167542.P9515_14511"/>
<keyword evidence="13" id="KW-0511">Multifunctional enzyme</keyword>
<dbReference type="HAMAP" id="MF_01965">
    <property type="entry name" value="NADHX_dehydratase"/>
    <property type="match status" value="1"/>
</dbReference>
<comment type="similarity">
    <text evidence="18">Belongs to the NnrE/AIBP family.</text>
</comment>
<dbReference type="InterPro" id="IPR004443">
    <property type="entry name" value="YjeF_N_dom"/>
</dbReference>
<dbReference type="GO" id="GO:0005524">
    <property type="term" value="F:ATP binding"/>
    <property type="evidence" value="ECO:0007669"/>
    <property type="project" value="UniProtKB-UniRule"/>
</dbReference>
<evidence type="ECO:0000256" key="1">
    <source>
        <dbReference type="ARBA" id="ARBA00000013"/>
    </source>
</evidence>
<dbReference type="PANTHER" id="PTHR12592:SF0">
    <property type="entry name" value="ATP-DEPENDENT (S)-NAD(P)H-HYDRATE DEHYDRATASE"/>
    <property type="match status" value="1"/>
</dbReference>
<dbReference type="PANTHER" id="PTHR12592">
    <property type="entry name" value="ATP-DEPENDENT (S)-NAD(P)H-HYDRATE DEHYDRATASE FAMILY MEMBER"/>
    <property type="match status" value="1"/>
</dbReference>
<keyword evidence="22" id="KW-0808">Transferase</keyword>
<dbReference type="Gene3D" id="3.40.1190.20">
    <property type="match status" value="1"/>
</dbReference>
<comment type="similarity">
    <text evidence="3 19">In the N-terminal section; belongs to the NnrE/AIBP family.</text>
</comment>
<evidence type="ECO:0000256" key="5">
    <source>
        <dbReference type="ARBA" id="ARBA00022723"/>
    </source>
</evidence>
<feature type="binding site" evidence="18">
    <location>
        <position position="164"/>
    </location>
    <ligand>
        <name>(6S)-NADPHX</name>
        <dbReference type="ChEBI" id="CHEBI:64076"/>
    </ligand>
</feature>
<feature type="domain" description="YjeF C-terminal" evidence="20">
    <location>
        <begin position="233"/>
        <end position="520"/>
    </location>
</feature>
<comment type="catalytic activity">
    <reaction evidence="16 17 19">
        <text>(6S)-NADPHX + ADP = AMP + phosphate + NADPH + H(+)</text>
        <dbReference type="Rhea" id="RHEA:32235"/>
        <dbReference type="ChEBI" id="CHEBI:15378"/>
        <dbReference type="ChEBI" id="CHEBI:43474"/>
        <dbReference type="ChEBI" id="CHEBI:57783"/>
        <dbReference type="ChEBI" id="CHEBI:64076"/>
        <dbReference type="ChEBI" id="CHEBI:456215"/>
        <dbReference type="ChEBI" id="CHEBI:456216"/>
        <dbReference type="EC" id="4.2.1.136"/>
    </reaction>
</comment>
<proteinExistence type="inferred from homology"/>
<dbReference type="SUPFAM" id="SSF64153">
    <property type="entry name" value="YjeF N-terminal domain-like"/>
    <property type="match status" value="1"/>
</dbReference>
<comment type="catalytic activity">
    <reaction evidence="15 17 19">
        <text>(6S)-NADHX + ADP = AMP + phosphate + NADH + H(+)</text>
        <dbReference type="Rhea" id="RHEA:32223"/>
        <dbReference type="ChEBI" id="CHEBI:15378"/>
        <dbReference type="ChEBI" id="CHEBI:43474"/>
        <dbReference type="ChEBI" id="CHEBI:57945"/>
        <dbReference type="ChEBI" id="CHEBI:64074"/>
        <dbReference type="ChEBI" id="CHEBI:456215"/>
        <dbReference type="ChEBI" id="CHEBI:456216"/>
        <dbReference type="EC" id="4.2.1.136"/>
    </reaction>
</comment>
<feature type="binding site" evidence="18">
    <location>
        <position position="70"/>
    </location>
    <ligand>
        <name>K(+)</name>
        <dbReference type="ChEBI" id="CHEBI:29103"/>
    </ligand>
</feature>
<dbReference type="Gene3D" id="3.40.50.10260">
    <property type="entry name" value="YjeF N-terminal domain"/>
    <property type="match status" value="1"/>
</dbReference>
<dbReference type="SUPFAM" id="SSF53613">
    <property type="entry name" value="Ribokinase-like"/>
    <property type="match status" value="1"/>
</dbReference>
<evidence type="ECO:0000256" key="12">
    <source>
        <dbReference type="ARBA" id="ARBA00023239"/>
    </source>
</evidence>
<dbReference type="InterPro" id="IPR029056">
    <property type="entry name" value="Ribokinase-like"/>
</dbReference>
<dbReference type="NCBIfam" id="TIGR00196">
    <property type="entry name" value="yjeF_cterm"/>
    <property type="match status" value="1"/>
</dbReference>
<dbReference type="GO" id="GO:0110051">
    <property type="term" value="P:metabolite repair"/>
    <property type="evidence" value="ECO:0007669"/>
    <property type="project" value="TreeGrafter"/>
</dbReference>